<gene>
    <name evidence="2" type="ORF">PANT_15d00009</name>
</gene>
<proteinExistence type="predicted"/>
<evidence type="ECO:0000313" key="2">
    <source>
        <dbReference type="EMBL" id="GAC75302.1"/>
    </source>
</evidence>
<dbReference type="Proteomes" id="UP000011976">
    <property type="component" value="Unassembled WGS sequence"/>
</dbReference>
<name>M9MGK0_PSEA3</name>
<feature type="compositionally biased region" description="Acidic residues" evidence="1">
    <location>
        <begin position="278"/>
        <end position="289"/>
    </location>
</feature>
<sequence length="348" mass="37743">MVGCKLLEATKKVKNTTPDHKQAGGADHLHLAQELGRWCELYMHTYHWQLTCYNAEKASQAGKSTPAHSSPLDLRTAIHWGRHYAGLVMLKATTKKEVNFQVLLRKLDTLLTGALSPATTAPGTTAPATASPSIWHQEGMSRAATASATPDATARDPTVIVAGFVVGAALRYHSALLTALGGTYTNQVEAIAATQRQHSKETAGLSKAKAAQIRNIGWIPSWPQHIQELYRDCMDELRAHPRYEQARDDDTIWAEYCRREGELAALGMELVRQTMLLEEDSSNEDDDEPTATIISSDSDGDSDGDGDAVPTPPPRPPLPQPTLPSPPPPLHAVQLGSASLLSPHRHPS</sequence>
<feature type="region of interest" description="Disordered" evidence="1">
    <location>
        <begin position="278"/>
        <end position="348"/>
    </location>
</feature>
<feature type="compositionally biased region" description="Pro residues" evidence="1">
    <location>
        <begin position="310"/>
        <end position="330"/>
    </location>
</feature>
<dbReference type="AlphaFoldDB" id="M9MGK0"/>
<organism evidence="2 3">
    <name type="scientific">Pseudozyma antarctica (strain T-34)</name>
    <name type="common">Yeast</name>
    <name type="synonym">Candida antarctica</name>
    <dbReference type="NCBI Taxonomy" id="1151754"/>
    <lineage>
        <taxon>Eukaryota</taxon>
        <taxon>Fungi</taxon>
        <taxon>Dikarya</taxon>
        <taxon>Basidiomycota</taxon>
        <taxon>Ustilaginomycotina</taxon>
        <taxon>Ustilaginomycetes</taxon>
        <taxon>Ustilaginales</taxon>
        <taxon>Ustilaginaceae</taxon>
        <taxon>Moesziomyces</taxon>
    </lineage>
</organism>
<dbReference type="EMBL" id="DF196781">
    <property type="protein sequence ID" value="GAC75302.1"/>
    <property type="molecule type" value="Genomic_DNA"/>
</dbReference>
<evidence type="ECO:0000313" key="3">
    <source>
        <dbReference type="Proteomes" id="UP000011976"/>
    </source>
</evidence>
<protein>
    <submittedName>
        <fullName evidence="2">Uncharacterized protein</fullName>
    </submittedName>
</protein>
<accession>M9MGK0</accession>
<reference evidence="3" key="1">
    <citation type="journal article" date="2013" name="Genome Announc.">
        <title>Genome sequence of the basidiomycetous yeast Pseudozyma antarctica T-34, a producer of the glycolipid biosurfactants mannosylerythritol lipids.</title>
        <authorList>
            <person name="Morita T."/>
            <person name="Koike H."/>
            <person name="Koyama Y."/>
            <person name="Hagiwara H."/>
            <person name="Ito E."/>
            <person name="Fukuoka T."/>
            <person name="Imura T."/>
            <person name="Machida M."/>
            <person name="Kitamoto D."/>
        </authorList>
    </citation>
    <scope>NUCLEOTIDE SEQUENCE [LARGE SCALE GENOMIC DNA]</scope>
    <source>
        <strain evidence="3">T-34</strain>
    </source>
</reference>
<evidence type="ECO:0000256" key="1">
    <source>
        <dbReference type="SAM" id="MobiDB-lite"/>
    </source>
</evidence>